<evidence type="ECO:0000256" key="3">
    <source>
        <dbReference type="ARBA" id="ARBA00022729"/>
    </source>
</evidence>
<dbReference type="Ensembl" id="ENSMMDT00005003062.1">
    <property type="protein sequence ID" value="ENSMMDP00005003000.1"/>
    <property type="gene ID" value="ENSMMDG00005001671.1"/>
</dbReference>
<evidence type="ECO:0000256" key="1">
    <source>
        <dbReference type="ARBA" id="ARBA00004613"/>
    </source>
</evidence>
<dbReference type="InterPro" id="IPR001073">
    <property type="entry name" value="C1q_dom"/>
</dbReference>
<accession>A0A667WDQ8</accession>
<evidence type="ECO:0000313" key="7">
    <source>
        <dbReference type="Ensembl" id="ENSMMDP00005003000.1"/>
    </source>
</evidence>
<comment type="subcellular location">
    <subcellularLocation>
        <location evidence="1">Secreted</location>
    </subcellularLocation>
</comment>
<protein>
    <submittedName>
        <fullName evidence="7">Complement C1q-like protein 3</fullName>
    </submittedName>
</protein>
<dbReference type="InterPro" id="IPR050822">
    <property type="entry name" value="Cerebellin_Synaptic_Org"/>
</dbReference>
<reference evidence="7" key="3">
    <citation type="submission" date="2025-09" db="UniProtKB">
        <authorList>
            <consortium name="Ensembl"/>
        </authorList>
    </citation>
    <scope>IDENTIFICATION</scope>
</reference>
<dbReference type="PANTHER" id="PTHR22923:SF102">
    <property type="entry name" value="CEREBELLIN 13-RELATED"/>
    <property type="match status" value="1"/>
</dbReference>
<feature type="chain" id="PRO_5025627252" evidence="5">
    <location>
        <begin position="20"/>
        <end position="210"/>
    </location>
</feature>
<evidence type="ECO:0000256" key="5">
    <source>
        <dbReference type="SAM" id="SignalP"/>
    </source>
</evidence>
<dbReference type="InParanoid" id="A0A667WDQ8"/>
<feature type="coiled-coil region" evidence="4">
    <location>
        <begin position="49"/>
        <end position="76"/>
    </location>
</feature>
<evidence type="ECO:0000259" key="6">
    <source>
        <dbReference type="PROSITE" id="PS50871"/>
    </source>
</evidence>
<dbReference type="AlphaFoldDB" id="A0A667WDQ8"/>
<dbReference type="Gene3D" id="2.60.120.40">
    <property type="match status" value="1"/>
</dbReference>
<keyword evidence="8" id="KW-1185">Reference proteome</keyword>
<keyword evidence="3 5" id="KW-0732">Signal</keyword>
<dbReference type="Pfam" id="PF00386">
    <property type="entry name" value="C1q"/>
    <property type="match status" value="1"/>
</dbReference>
<keyword evidence="4" id="KW-0175">Coiled coil</keyword>
<sequence>FMNLAACVVLLQYCGLTLAENALQTADTGKAAGKELLCSPDLCELQRQLSIMKDNLGTLQSQLNDTKNQLEKLRSRERTKVAFSAALDRNTGPDAGDNILVYRTVITNIGNAYNNNTGIFTAPVAGVYFFTLFFRAGQENTSTLMLFKNNMAVVTTGDYSVANGADDGGNGVTLQLQQGDQVYVFLAAATHVWGGGNRYTTFSGFLLSQE</sequence>
<dbReference type="Proteomes" id="UP000472263">
    <property type="component" value="Chromosome 18"/>
</dbReference>
<reference evidence="7" key="2">
    <citation type="submission" date="2025-08" db="UniProtKB">
        <authorList>
            <consortium name="Ensembl"/>
        </authorList>
    </citation>
    <scope>IDENTIFICATION</scope>
</reference>
<evidence type="ECO:0000313" key="8">
    <source>
        <dbReference type="Proteomes" id="UP000472263"/>
    </source>
</evidence>
<proteinExistence type="predicted"/>
<dbReference type="PRINTS" id="PR00007">
    <property type="entry name" value="COMPLEMNTC1Q"/>
</dbReference>
<evidence type="ECO:0000256" key="4">
    <source>
        <dbReference type="SAM" id="Coils"/>
    </source>
</evidence>
<dbReference type="FunCoup" id="A0A667WDQ8">
    <property type="interactions" value="4"/>
</dbReference>
<name>A0A667WDQ8_9TELE</name>
<gene>
    <name evidence="7" type="primary">LOC115376210</name>
</gene>
<feature type="signal peptide" evidence="5">
    <location>
        <begin position="1"/>
        <end position="19"/>
    </location>
</feature>
<dbReference type="PANTHER" id="PTHR22923">
    <property type="entry name" value="CEREBELLIN-RELATED"/>
    <property type="match status" value="1"/>
</dbReference>
<organism evidence="7 8">
    <name type="scientific">Myripristis murdjan</name>
    <name type="common">pinecone soldierfish</name>
    <dbReference type="NCBI Taxonomy" id="586833"/>
    <lineage>
        <taxon>Eukaryota</taxon>
        <taxon>Metazoa</taxon>
        <taxon>Chordata</taxon>
        <taxon>Craniata</taxon>
        <taxon>Vertebrata</taxon>
        <taxon>Euteleostomi</taxon>
        <taxon>Actinopterygii</taxon>
        <taxon>Neopterygii</taxon>
        <taxon>Teleostei</taxon>
        <taxon>Neoteleostei</taxon>
        <taxon>Acanthomorphata</taxon>
        <taxon>Holocentriformes</taxon>
        <taxon>Holocentridae</taxon>
        <taxon>Myripristis</taxon>
    </lineage>
</organism>
<reference evidence="7" key="1">
    <citation type="submission" date="2019-06" db="EMBL/GenBank/DDBJ databases">
        <authorList>
            <consortium name="Wellcome Sanger Institute Data Sharing"/>
        </authorList>
    </citation>
    <scope>NUCLEOTIDE SEQUENCE [LARGE SCALE GENOMIC DNA]</scope>
</reference>
<dbReference type="SUPFAM" id="SSF49842">
    <property type="entry name" value="TNF-like"/>
    <property type="match status" value="1"/>
</dbReference>
<dbReference type="GO" id="GO:0005576">
    <property type="term" value="C:extracellular region"/>
    <property type="evidence" value="ECO:0007669"/>
    <property type="project" value="UniProtKB-SubCell"/>
</dbReference>
<dbReference type="GeneTree" id="ENSGT00940000163520"/>
<feature type="domain" description="C1q" evidence="6">
    <location>
        <begin position="76"/>
        <end position="210"/>
    </location>
</feature>
<evidence type="ECO:0000256" key="2">
    <source>
        <dbReference type="ARBA" id="ARBA00022525"/>
    </source>
</evidence>
<keyword evidence="2" id="KW-0964">Secreted</keyword>
<dbReference type="PROSITE" id="PS50871">
    <property type="entry name" value="C1Q"/>
    <property type="match status" value="1"/>
</dbReference>
<dbReference type="SMART" id="SM00110">
    <property type="entry name" value="C1Q"/>
    <property type="match status" value="1"/>
</dbReference>
<dbReference type="InterPro" id="IPR008983">
    <property type="entry name" value="Tumour_necrosis_fac-like_dom"/>
</dbReference>